<dbReference type="PANTHER" id="PTHR23538">
    <property type="entry name" value="44.5 KD BACTERIOCHLOROPHYLL SYNTHASE SUBUNIT"/>
    <property type="match status" value="1"/>
</dbReference>
<dbReference type="PIRSF" id="PIRSF016565">
    <property type="entry name" value="PucC"/>
    <property type="match status" value="1"/>
</dbReference>
<dbReference type="PANTHER" id="PTHR23538:SF1">
    <property type="entry name" value="44.5 KD BACTERIOCHLOROPHYLL SYNTHASE SUBUNIT"/>
    <property type="match status" value="1"/>
</dbReference>
<comment type="subcellular location">
    <subcellularLocation>
        <location evidence="1">Membrane</location>
        <topology evidence="1">Multi-pass membrane protein</topology>
    </subcellularLocation>
</comment>
<feature type="transmembrane region" description="Helical" evidence="6">
    <location>
        <begin position="301"/>
        <end position="321"/>
    </location>
</feature>
<evidence type="ECO:0000256" key="3">
    <source>
        <dbReference type="ARBA" id="ARBA00022692"/>
    </source>
</evidence>
<evidence type="ECO:0000256" key="5">
    <source>
        <dbReference type="ARBA" id="ARBA00023136"/>
    </source>
</evidence>
<evidence type="ECO:0000313" key="8">
    <source>
        <dbReference type="Proteomes" id="UP001595713"/>
    </source>
</evidence>
<feature type="transmembrane region" description="Helical" evidence="6">
    <location>
        <begin position="144"/>
        <end position="167"/>
    </location>
</feature>
<protein>
    <submittedName>
        <fullName evidence="7">BCD family MFS transporter</fullName>
    </submittedName>
</protein>
<feature type="transmembrane region" description="Helical" evidence="6">
    <location>
        <begin position="106"/>
        <end position="132"/>
    </location>
</feature>
<comment type="similarity">
    <text evidence="2">Belongs to the PucC family.</text>
</comment>
<proteinExistence type="inferred from homology"/>
<dbReference type="Pfam" id="PF03209">
    <property type="entry name" value="PUCC"/>
    <property type="match status" value="1"/>
</dbReference>
<evidence type="ECO:0000256" key="1">
    <source>
        <dbReference type="ARBA" id="ARBA00004141"/>
    </source>
</evidence>
<feature type="transmembrane region" description="Helical" evidence="6">
    <location>
        <begin position="327"/>
        <end position="353"/>
    </location>
</feature>
<dbReference type="CDD" id="cd06176">
    <property type="entry name" value="MFS_BCD_PucC-like"/>
    <property type="match status" value="1"/>
</dbReference>
<name>A0ABV7SZC1_9SPHN</name>
<feature type="transmembrane region" description="Helical" evidence="6">
    <location>
        <begin position="269"/>
        <end position="289"/>
    </location>
</feature>
<dbReference type="Gene3D" id="1.20.1250.20">
    <property type="entry name" value="MFS general substrate transporter like domains"/>
    <property type="match status" value="1"/>
</dbReference>
<dbReference type="InterPro" id="IPR036259">
    <property type="entry name" value="MFS_trans_sf"/>
</dbReference>
<dbReference type="EMBL" id="JBHRXP010000007">
    <property type="protein sequence ID" value="MFC3580977.1"/>
    <property type="molecule type" value="Genomic_DNA"/>
</dbReference>
<dbReference type="RefSeq" id="WP_261294352.1">
    <property type="nucleotide sequence ID" value="NZ_JANQBK010000006.1"/>
</dbReference>
<accession>A0ABV7SZC1</accession>
<evidence type="ECO:0000256" key="6">
    <source>
        <dbReference type="SAM" id="Phobius"/>
    </source>
</evidence>
<feature type="transmembrane region" description="Helical" evidence="6">
    <location>
        <begin position="399"/>
        <end position="420"/>
    </location>
</feature>
<reference evidence="8" key="1">
    <citation type="journal article" date="2019" name="Int. J. Syst. Evol. Microbiol.">
        <title>The Global Catalogue of Microorganisms (GCM) 10K type strain sequencing project: providing services to taxonomists for standard genome sequencing and annotation.</title>
        <authorList>
            <consortium name="The Broad Institute Genomics Platform"/>
            <consortium name="The Broad Institute Genome Sequencing Center for Infectious Disease"/>
            <person name="Wu L."/>
            <person name="Ma J."/>
        </authorList>
    </citation>
    <scope>NUCLEOTIDE SEQUENCE [LARGE SCALE GENOMIC DNA]</scope>
    <source>
        <strain evidence="8">KCTC 42739</strain>
    </source>
</reference>
<dbReference type="InterPro" id="IPR026036">
    <property type="entry name" value="PucC"/>
</dbReference>
<feature type="transmembrane region" description="Helical" evidence="6">
    <location>
        <begin position="12"/>
        <end position="31"/>
    </location>
</feature>
<feature type="transmembrane region" description="Helical" evidence="6">
    <location>
        <begin position="173"/>
        <end position="195"/>
    </location>
</feature>
<evidence type="ECO:0000313" key="7">
    <source>
        <dbReference type="EMBL" id="MFC3580977.1"/>
    </source>
</evidence>
<keyword evidence="8" id="KW-1185">Reference proteome</keyword>
<evidence type="ECO:0000256" key="4">
    <source>
        <dbReference type="ARBA" id="ARBA00022989"/>
    </source>
</evidence>
<dbReference type="Proteomes" id="UP001595713">
    <property type="component" value="Unassembled WGS sequence"/>
</dbReference>
<gene>
    <name evidence="7" type="ORF">ACFONA_12445</name>
</gene>
<feature type="transmembrane region" description="Helical" evidence="6">
    <location>
        <begin position="231"/>
        <end position="249"/>
    </location>
</feature>
<keyword evidence="5 6" id="KW-0472">Membrane</keyword>
<organism evidence="7 8">
    <name type="scientific">Sphingomonas hylomeconis</name>
    <dbReference type="NCBI Taxonomy" id="1395958"/>
    <lineage>
        <taxon>Bacteria</taxon>
        <taxon>Pseudomonadati</taxon>
        <taxon>Pseudomonadota</taxon>
        <taxon>Alphaproteobacteria</taxon>
        <taxon>Sphingomonadales</taxon>
        <taxon>Sphingomonadaceae</taxon>
        <taxon>Sphingomonas</taxon>
    </lineage>
</organism>
<keyword evidence="4 6" id="KW-1133">Transmembrane helix</keyword>
<keyword evidence="3 6" id="KW-0812">Transmembrane</keyword>
<feature type="transmembrane region" description="Helical" evidence="6">
    <location>
        <begin position="365"/>
        <end position="387"/>
    </location>
</feature>
<evidence type="ECO:0000256" key="2">
    <source>
        <dbReference type="ARBA" id="ARBA00008412"/>
    </source>
</evidence>
<comment type="caution">
    <text evidence="7">The sequence shown here is derived from an EMBL/GenBank/DDBJ whole genome shotgun (WGS) entry which is preliminary data.</text>
</comment>
<feature type="transmembrane region" description="Helical" evidence="6">
    <location>
        <begin position="77"/>
        <end position="100"/>
    </location>
</feature>
<dbReference type="InterPro" id="IPR004896">
    <property type="entry name" value="PucC-rel"/>
</dbReference>
<dbReference type="SUPFAM" id="SSF103473">
    <property type="entry name" value="MFS general substrate transporter"/>
    <property type="match status" value="1"/>
</dbReference>
<sequence>MSAAPLGWPGIVRLGMVQSAIGAIVMLATSLLNRVMVVEYALPAALPAALVAWHYAVQLTRPAWGHGSDRGRRRTPWIVLGMGTLALGPLLAVDALAFFATRSVAALPLAILAFAMIGAGVGAAGTSLLALLATSVAPARRAAAAAITWIMMVAGIAVTAGVTGALIDPFSLQRLAIVASGVAGVAFSVAMLAIWGVERRPLLVAPTEERPLPSFGAALGEMLTDAEARRFTLFVFLSMLAYAMQDLILEPFAGLLFAFTPGQSTQLSGVQHGGVLLGMILVGVGGSAFGGARRGHLRPWIVAGCIGSAAALLGLALAASAGPGWPLAANIALLGFANGVFAVAAIGAMMALAGAGGGGREGIRMGVWGAAQAIAFALGGLIGALGVDIGRALGGSASATFGAVFVGEALLFLLAAALALRMPSHGSRPVAVREATA</sequence>